<dbReference type="RefSeq" id="XP_056057369.1">
    <property type="nucleotide sequence ID" value="XM_056196460.1"/>
</dbReference>
<keyword evidence="3" id="KW-1185">Reference proteome</keyword>
<sequence>MDFNRPHHRYLAGMRINTFDFDDQPPPKGTAGSSKGDSGPERGYIGSLGFSSCEIPGRRLRTAGQSHRSSDNRGLGYPPTVDWKTVLEKGTAVRDEDPLRELRGSAPLERQRSRSDYQRKGPISMEERRSILRQAASDSRQAIQRLFRTSGADPDPVPPVRKGTDADAAEYMIHGQEVLNKINRFDPFREPRIPELRGLRPAAMIYNVQARAREIENAKRANAPPPPAKSTPRSFFDSLVDLAKSILHRKPDDKGVWLCSLCTIALDTLNPPEEDRATVEGMHQRLGIWPPFKRVKGVNMAIRKCARCQNSRHATLFAYFDFEE</sequence>
<dbReference type="KEGG" id="amus:LMH87_008272"/>
<organism evidence="2 3">
    <name type="scientific">Akanthomyces muscarius</name>
    <name type="common">Entomopathogenic fungus</name>
    <name type="synonym">Lecanicillium muscarium</name>
    <dbReference type="NCBI Taxonomy" id="2231603"/>
    <lineage>
        <taxon>Eukaryota</taxon>
        <taxon>Fungi</taxon>
        <taxon>Dikarya</taxon>
        <taxon>Ascomycota</taxon>
        <taxon>Pezizomycotina</taxon>
        <taxon>Sordariomycetes</taxon>
        <taxon>Hypocreomycetidae</taxon>
        <taxon>Hypocreales</taxon>
        <taxon>Cordycipitaceae</taxon>
        <taxon>Akanthomyces</taxon>
    </lineage>
</organism>
<dbReference type="Proteomes" id="UP001144673">
    <property type="component" value="Unassembled WGS sequence"/>
</dbReference>
<gene>
    <name evidence="2" type="ORF">LMH87_008272</name>
</gene>
<dbReference type="EMBL" id="JAJHUN010000005">
    <property type="protein sequence ID" value="KAJ4159370.1"/>
    <property type="molecule type" value="Genomic_DNA"/>
</dbReference>
<feature type="region of interest" description="Disordered" evidence="1">
    <location>
        <begin position="94"/>
        <end position="127"/>
    </location>
</feature>
<name>A0A9W8QLC2_AKAMU</name>
<dbReference type="GeneID" id="80895431"/>
<protein>
    <submittedName>
        <fullName evidence="2">Uncharacterized protein</fullName>
    </submittedName>
</protein>
<dbReference type="AlphaFoldDB" id="A0A9W8QLC2"/>
<evidence type="ECO:0000313" key="3">
    <source>
        <dbReference type="Proteomes" id="UP001144673"/>
    </source>
</evidence>
<feature type="region of interest" description="Disordered" evidence="1">
    <location>
        <begin position="18"/>
        <end position="50"/>
    </location>
</feature>
<comment type="caution">
    <text evidence="2">The sequence shown here is derived from an EMBL/GenBank/DDBJ whole genome shotgun (WGS) entry which is preliminary data.</text>
</comment>
<evidence type="ECO:0000313" key="2">
    <source>
        <dbReference type="EMBL" id="KAJ4159370.1"/>
    </source>
</evidence>
<reference evidence="2" key="1">
    <citation type="journal article" date="2023" name="Access Microbiol">
        <title>De-novo genome assembly for Akanthomyces muscarius, a biocontrol agent of insect agricultural pests.</title>
        <authorList>
            <person name="Erdos Z."/>
            <person name="Studholme D.J."/>
            <person name="Raymond B."/>
            <person name="Sharma M."/>
        </authorList>
    </citation>
    <scope>NUCLEOTIDE SEQUENCE</scope>
    <source>
        <strain evidence="2">Ve6</strain>
    </source>
</reference>
<evidence type="ECO:0000256" key="1">
    <source>
        <dbReference type="SAM" id="MobiDB-lite"/>
    </source>
</evidence>
<accession>A0A9W8QLC2</accession>
<proteinExistence type="predicted"/>